<dbReference type="CDD" id="cd06587">
    <property type="entry name" value="VOC"/>
    <property type="match status" value="1"/>
</dbReference>
<reference evidence="2 3" key="1">
    <citation type="submission" date="2017-08" db="EMBL/GenBank/DDBJ databases">
        <authorList>
            <person name="de Groot N.N."/>
        </authorList>
    </citation>
    <scope>NUCLEOTIDE SEQUENCE [LARGE SCALE GENOMIC DNA]</scope>
    <source>
        <strain evidence="2 3">JC228</strain>
    </source>
</reference>
<dbReference type="InterPro" id="IPR004360">
    <property type="entry name" value="Glyas_Fos-R_dOase_dom"/>
</dbReference>
<dbReference type="GO" id="GO:0051213">
    <property type="term" value="F:dioxygenase activity"/>
    <property type="evidence" value="ECO:0007669"/>
    <property type="project" value="UniProtKB-KW"/>
</dbReference>
<feature type="domain" description="VOC" evidence="1">
    <location>
        <begin position="3"/>
        <end position="122"/>
    </location>
</feature>
<proteinExistence type="predicted"/>
<dbReference type="GO" id="GO:0016829">
    <property type="term" value="F:lyase activity"/>
    <property type="evidence" value="ECO:0007669"/>
    <property type="project" value="UniProtKB-KW"/>
</dbReference>
<evidence type="ECO:0000313" key="3">
    <source>
        <dbReference type="Proteomes" id="UP000219546"/>
    </source>
</evidence>
<gene>
    <name evidence="2" type="ORF">SAMN05877753_10967</name>
</gene>
<dbReference type="RefSeq" id="WP_097159917.1">
    <property type="nucleotide sequence ID" value="NZ_JBEPMQ010000009.1"/>
</dbReference>
<dbReference type="Pfam" id="PF00903">
    <property type="entry name" value="Glyoxalase"/>
    <property type="match status" value="1"/>
</dbReference>
<evidence type="ECO:0000313" key="2">
    <source>
        <dbReference type="EMBL" id="SNX74375.1"/>
    </source>
</evidence>
<dbReference type="SUPFAM" id="SSF54593">
    <property type="entry name" value="Glyoxalase/Bleomycin resistance protein/Dihydroxybiphenyl dioxygenase"/>
    <property type="match status" value="1"/>
</dbReference>
<accession>A0A285D3V2</accession>
<dbReference type="InterPro" id="IPR029068">
    <property type="entry name" value="Glyas_Bleomycin-R_OHBP_Dase"/>
</dbReference>
<dbReference type="Proteomes" id="UP000219546">
    <property type="component" value="Unassembled WGS sequence"/>
</dbReference>
<dbReference type="EMBL" id="OAOP01000009">
    <property type="protein sequence ID" value="SNX74375.1"/>
    <property type="molecule type" value="Genomic_DNA"/>
</dbReference>
<evidence type="ECO:0000259" key="1">
    <source>
        <dbReference type="PROSITE" id="PS51819"/>
    </source>
</evidence>
<name>A0A285D3V2_9BACI</name>
<protein>
    <submittedName>
        <fullName evidence="2">Catechol 2,3-dioxygenase-like lactoylglutathione lyase family enzyme</fullName>
    </submittedName>
</protein>
<dbReference type="OrthoDB" id="2184229at2"/>
<keyword evidence="2" id="KW-0560">Oxidoreductase</keyword>
<dbReference type="Gene3D" id="3.10.180.10">
    <property type="entry name" value="2,3-Dihydroxybiphenyl 1,2-Dioxygenase, domain 1"/>
    <property type="match status" value="1"/>
</dbReference>
<dbReference type="PROSITE" id="PS51819">
    <property type="entry name" value="VOC"/>
    <property type="match status" value="1"/>
</dbReference>
<dbReference type="AlphaFoldDB" id="A0A285D3V2"/>
<keyword evidence="2" id="KW-0223">Dioxygenase</keyword>
<keyword evidence="2" id="KW-0456">Lyase</keyword>
<sequence>MIKIGAVFIPVIDVEKSIEWYKDKLELEHVGTWPENTGADFYFKTERQYLTLVKVEKKQPMEFTANPKYQNPYFNFTTNDLEAYHKKLQNKGVDVTKIEDHGPIAGFDFYDLDGNKFGVIVDKDDYEKR</sequence>
<dbReference type="InterPro" id="IPR037523">
    <property type="entry name" value="VOC_core"/>
</dbReference>
<keyword evidence="3" id="KW-1185">Reference proteome</keyword>
<organism evidence="2 3">
    <name type="scientific">Bacillus oleivorans</name>
    <dbReference type="NCBI Taxonomy" id="1448271"/>
    <lineage>
        <taxon>Bacteria</taxon>
        <taxon>Bacillati</taxon>
        <taxon>Bacillota</taxon>
        <taxon>Bacilli</taxon>
        <taxon>Bacillales</taxon>
        <taxon>Bacillaceae</taxon>
        <taxon>Bacillus</taxon>
    </lineage>
</organism>